<dbReference type="EMBL" id="SJPN01000002">
    <property type="protein sequence ID" value="TWU06147.1"/>
    <property type="molecule type" value="Genomic_DNA"/>
</dbReference>
<keyword evidence="2" id="KW-1185">Reference proteome</keyword>
<dbReference type="AlphaFoldDB" id="A0A5C6B2V4"/>
<organism evidence="1 2">
    <name type="scientific">Stieleria varia</name>
    <dbReference type="NCBI Taxonomy" id="2528005"/>
    <lineage>
        <taxon>Bacteria</taxon>
        <taxon>Pseudomonadati</taxon>
        <taxon>Planctomycetota</taxon>
        <taxon>Planctomycetia</taxon>
        <taxon>Pirellulales</taxon>
        <taxon>Pirellulaceae</taxon>
        <taxon>Stieleria</taxon>
    </lineage>
</organism>
<proteinExistence type="predicted"/>
<comment type="caution">
    <text evidence="1">The sequence shown here is derived from an EMBL/GenBank/DDBJ whole genome shotgun (WGS) entry which is preliminary data.</text>
</comment>
<gene>
    <name evidence="1" type="ORF">Pla52n_18670</name>
</gene>
<protein>
    <submittedName>
        <fullName evidence="1">Uncharacterized protein</fullName>
    </submittedName>
</protein>
<name>A0A5C6B2V4_9BACT</name>
<sequence length="73" mass="7589">MAGQNVRRPFNQLGSICSDVQLSGTGGGANKPAFSVSPSVVNSPNPIEPRCYLTIQGDHEVEFCGNGHDATSA</sequence>
<accession>A0A5C6B2V4</accession>
<reference evidence="1 2" key="1">
    <citation type="submission" date="2019-02" db="EMBL/GenBank/DDBJ databases">
        <title>Deep-cultivation of Planctomycetes and their phenomic and genomic characterization uncovers novel biology.</title>
        <authorList>
            <person name="Wiegand S."/>
            <person name="Jogler M."/>
            <person name="Boedeker C."/>
            <person name="Pinto D."/>
            <person name="Vollmers J."/>
            <person name="Rivas-Marin E."/>
            <person name="Kohn T."/>
            <person name="Peeters S.H."/>
            <person name="Heuer A."/>
            <person name="Rast P."/>
            <person name="Oberbeckmann S."/>
            <person name="Bunk B."/>
            <person name="Jeske O."/>
            <person name="Meyerdierks A."/>
            <person name="Storesund J.E."/>
            <person name="Kallscheuer N."/>
            <person name="Luecker S."/>
            <person name="Lage O.M."/>
            <person name="Pohl T."/>
            <person name="Merkel B.J."/>
            <person name="Hornburger P."/>
            <person name="Mueller R.-W."/>
            <person name="Bruemmer F."/>
            <person name="Labrenz M."/>
            <person name="Spormann A.M."/>
            <person name="Op Den Camp H."/>
            <person name="Overmann J."/>
            <person name="Amann R."/>
            <person name="Jetten M.S.M."/>
            <person name="Mascher T."/>
            <person name="Medema M.H."/>
            <person name="Devos D.P."/>
            <person name="Kaster A.-K."/>
            <person name="Ovreas L."/>
            <person name="Rohde M."/>
            <person name="Galperin M.Y."/>
            <person name="Jogler C."/>
        </authorList>
    </citation>
    <scope>NUCLEOTIDE SEQUENCE [LARGE SCALE GENOMIC DNA]</scope>
    <source>
        <strain evidence="1 2">Pla52n</strain>
    </source>
</reference>
<evidence type="ECO:0000313" key="2">
    <source>
        <dbReference type="Proteomes" id="UP000320176"/>
    </source>
</evidence>
<evidence type="ECO:0000313" key="1">
    <source>
        <dbReference type="EMBL" id="TWU06147.1"/>
    </source>
</evidence>
<dbReference type="Proteomes" id="UP000320176">
    <property type="component" value="Unassembled WGS sequence"/>
</dbReference>